<dbReference type="AlphaFoldDB" id="A0A0S3EZW9"/>
<dbReference type="KEGG" id="sbd:ATN00_12255"/>
<evidence type="ECO:0000313" key="2">
    <source>
        <dbReference type="Proteomes" id="UP000056968"/>
    </source>
</evidence>
<dbReference type="EMBL" id="CP013264">
    <property type="protein sequence ID" value="ALR20957.1"/>
    <property type="molecule type" value="Genomic_DNA"/>
</dbReference>
<proteinExistence type="predicted"/>
<evidence type="ECO:0000313" key="1">
    <source>
        <dbReference type="EMBL" id="ALR20957.1"/>
    </source>
</evidence>
<protein>
    <submittedName>
        <fullName evidence="1">Uncharacterized protein</fullName>
    </submittedName>
</protein>
<dbReference type="Proteomes" id="UP000056968">
    <property type="component" value="Chromosome"/>
</dbReference>
<name>A0A0S3EZW9_9SPHN</name>
<keyword evidence="2" id="KW-1185">Reference proteome</keyword>
<dbReference type="STRING" id="1332080.ATN00_12255"/>
<organism evidence="1 2">
    <name type="scientific">Sphingobium baderi</name>
    <dbReference type="NCBI Taxonomy" id="1332080"/>
    <lineage>
        <taxon>Bacteria</taxon>
        <taxon>Pseudomonadati</taxon>
        <taxon>Pseudomonadota</taxon>
        <taxon>Alphaproteobacteria</taxon>
        <taxon>Sphingomonadales</taxon>
        <taxon>Sphingomonadaceae</taxon>
        <taxon>Sphingobium</taxon>
    </lineage>
</organism>
<dbReference type="RefSeq" id="WP_062064968.1">
    <property type="nucleotide sequence ID" value="NZ_CP013264.1"/>
</dbReference>
<accession>A0A0S3EZW9</accession>
<gene>
    <name evidence="1" type="ORF">ATN00_12255</name>
</gene>
<sequence length="64" mass="6780">MKISEIETASPEALAPILLAAIQRLGQLGRNGAVALASLVEHDDDNVEEAAEWIADVAAGRLRE</sequence>
<reference evidence="1 2" key="1">
    <citation type="submission" date="2015-11" db="EMBL/GenBank/DDBJ databases">
        <title>A Two-component Flavoprotein Monooxygenase System MeaXY Responsible for para-Hydroxylation of 2-Methyl-6-ethylaniline and 2,6-Diethylaniline in Sphingobium baderi DE-13.</title>
        <authorList>
            <person name="Cheng M."/>
            <person name="Meng Q."/>
            <person name="Yang Y."/>
            <person name="Chu C."/>
            <person name="Yan X."/>
            <person name="He J."/>
            <person name="Li S."/>
        </authorList>
    </citation>
    <scope>NUCLEOTIDE SEQUENCE [LARGE SCALE GENOMIC DNA]</scope>
    <source>
        <strain evidence="1 2">DE-13</strain>
    </source>
</reference>